<evidence type="ECO:0000256" key="4">
    <source>
        <dbReference type="ARBA" id="ARBA00022833"/>
    </source>
</evidence>
<dbReference type="PROSITE" id="PS50089">
    <property type="entry name" value="ZF_RING_2"/>
    <property type="match status" value="1"/>
</dbReference>
<dbReference type="PANTHER" id="PTHR25465:SF5">
    <property type="entry name" value="E3 UBIQUITIN_ISG15 LIGASE TRIM25-RELATED"/>
    <property type="match status" value="1"/>
</dbReference>
<evidence type="ECO:0000256" key="2">
    <source>
        <dbReference type="ARBA" id="ARBA00022723"/>
    </source>
</evidence>
<keyword evidence="4" id="KW-0862">Zinc</keyword>
<dbReference type="Pfam" id="PF15227">
    <property type="entry name" value="zf-C3HC4_4"/>
    <property type="match status" value="1"/>
</dbReference>
<dbReference type="Pfam" id="PF13765">
    <property type="entry name" value="PRY"/>
    <property type="match status" value="1"/>
</dbReference>
<organism evidence="11 12">
    <name type="scientific">Chanos chanos</name>
    <name type="common">Milkfish</name>
    <name type="synonym">Mugil chanos</name>
    <dbReference type="NCBI Taxonomy" id="29144"/>
    <lineage>
        <taxon>Eukaryota</taxon>
        <taxon>Metazoa</taxon>
        <taxon>Chordata</taxon>
        <taxon>Craniata</taxon>
        <taxon>Vertebrata</taxon>
        <taxon>Euteleostomi</taxon>
        <taxon>Actinopterygii</taxon>
        <taxon>Neopterygii</taxon>
        <taxon>Teleostei</taxon>
        <taxon>Ostariophysi</taxon>
        <taxon>Gonorynchiformes</taxon>
        <taxon>Chanidae</taxon>
        <taxon>Chanos</taxon>
    </lineage>
</organism>
<dbReference type="InterPro" id="IPR001870">
    <property type="entry name" value="B30.2/SPRY"/>
</dbReference>
<feature type="domain" description="RING-type" evidence="8">
    <location>
        <begin position="15"/>
        <end position="58"/>
    </location>
</feature>
<dbReference type="InterPro" id="IPR001841">
    <property type="entry name" value="Znf_RING"/>
</dbReference>
<dbReference type="InterPro" id="IPR017907">
    <property type="entry name" value="Znf_RING_CS"/>
</dbReference>
<keyword evidence="5" id="KW-0391">Immunity</keyword>
<dbReference type="Proteomes" id="UP000504632">
    <property type="component" value="Chromosome 6"/>
</dbReference>
<dbReference type="GO" id="GO:0005737">
    <property type="term" value="C:cytoplasm"/>
    <property type="evidence" value="ECO:0007669"/>
    <property type="project" value="UniProtKB-ARBA"/>
</dbReference>
<accession>A0A6J2VMV4</accession>
<evidence type="ECO:0000259" key="10">
    <source>
        <dbReference type="PROSITE" id="PS50188"/>
    </source>
</evidence>
<dbReference type="Gene3D" id="4.10.830.40">
    <property type="match status" value="1"/>
</dbReference>
<dbReference type="InterPro" id="IPR058030">
    <property type="entry name" value="TRIM8/14/16/25/29/45/65_CC"/>
</dbReference>
<dbReference type="CDD" id="cd16040">
    <property type="entry name" value="SPRY_PRY_SNTX"/>
    <property type="match status" value="1"/>
</dbReference>
<dbReference type="RefSeq" id="XP_030634285.1">
    <property type="nucleotide sequence ID" value="XM_030778425.1"/>
</dbReference>
<dbReference type="AlphaFoldDB" id="A0A6J2VMV4"/>
<dbReference type="CDD" id="cd19769">
    <property type="entry name" value="Bbox2_TRIM16-like"/>
    <property type="match status" value="1"/>
</dbReference>
<evidence type="ECO:0000259" key="8">
    <source>
        <dbReference type="PROSITE" id="PS50089"/>
    </source>
</evidence>
<dbReference type="SMART" id="SM00336">
    <property type="entry name" value="BBOX"/>
    <property type="match status" value="1"/>
</dbReference>
<dbReference type="OrthoDB" id="6270329at2759"/>
<keyword evidence="7" id="KW-0175">Coiled coil</keyword>
<feature type="domain" description="B box-type" evidence="9">
    <location>
        <begin position="150"/>
        <end position="190"/>
    </location>
</feature>
<dbReference type="SUPFAM" id="SSF57850">
    <property type="entry name" value="RING/U-box"/>
    <property type="match status" value="1"/>
</dbReference>
<dbReference type="InterPro" id="IPR006574">
    <property type="entry name" value="PRY"/>
</dbReference>
<evidence type="ECO:0000256" key="3">
    <source>
        <dbReference type="ARBA" id="ARBA00022771"/>
    </source>
</evidence>
<dbReference type="SMART" id="SM00449">
    <property type="entry name" value="SPRY"/>
    <property type="match status" value="1"/>
</dbReference>
<dbReference type="GO" id="GO:0045087">
    <property type="term" value="P:innate immune response"/>
    <property type="evidence" value="ECO:0007669"/>
    <property type="project" value="UniProtKB-KW"/>
</dbReference>
<sequence>MAQASISEFHEQFMCPVCLDLLKDPVTIPCGHSYCMGCIKGCWDQDDQKGVYSCTQCRQTFSPQAVVYRRDKLVEVVEKLKKTRLQAAAPPAHCYAGPGDVECGVCTGRKLKAIKSCLVCLDSYCQTHFGRHEELHSGKRHNVIDATGQLQEKICSLHEKLLEVFCRTDQQCVCLLCVMDDHRGHDTVSAEEERTRKTKHILTTQRKTQQRIQEREKEVQELRQAVESIKRTAQAAVEDSERIFTELIRSIERRCREVTELIRDQEKSELSQAEGVLEQLEQEISDLRRRKTELEQLSHTEDHIHFLQHFPSLCSPPGSEVLPSITVSPHLSFEDVGKSVSQLKERLEDYCNKMFRRLSKKVTNIKIIPRPEPKTREEFLQYSCDLTLDPNTAHQNLCLSEGNRVVTWSDTEEAYPDHPERFDWYLQVLCRESVTARCYWEVEWSGKKGVHIAVSYKDIRRKGEGNECWFGRNDQSWSLYCSSLRFAFRHNNEETKLPIVPSSSRIGVYVDHRAGTLSFYSVSDTMTLLHRVHTTFTQPLYPGFWVGSKVRLCNHTKLIKAKWSTFSDDVK</sequence>
<dbReference type="SMART" id="SM00184">
    <property type="entry name" value="RING"/>
    <property type="match status" value="1"/>
</dbReference>
<dbReference type="GeneID" id="115815471"/>
<evidence type="ECO:0000259" key="9">
    <source>
        <dbReference type="PROSITE" id="PS50119"/>
    </source>
</evidence>
<dbReference type="GO" id="GO:0008270">
    <property type="term" value="F:zinc ion binding"/>
    <property type="evidence" value="ECO:0007669"/>
    <property type="project" value="UniProtKB-KW"/>
</dbReference>
<dbReference type="InterPro" id="IPR003879">
    <property type="entry name" value="Butyrophylin_SPRY"/>
</dbReference>
<dbReference type="SUPFAM" id="SSF57845">
    <property type="entry name" value="B-box zinc-binding domain"/>
    <property type="match status" value="1"/>
</dbReference>
<evidence type="ECO:0000313" key="12">
    <source>
        <dbReference type="RefSeq" id="XP_030634285.1"/>
    </source>
</evidence>
<name>A0A6J2VMV4_CHACN</name>
<feature type="domain" description="B30.2/SPRY" evidence="10">
    <location>
        <begin position="366"/>
        <end position="563"/>
    </location>
</feature>
<dbReference type="PANTHER" id="PTHR25465">
    <property type="entry name" value="B-BOX DOMAIN CONTAINING"/>
    <property type="match status" value="1"/>
</dbReference>
<dbReference type="Pfam" id="PF00622">
    <property type="entry name" value="SPRY"/>
    <property type="match status" value="1"/>
</dbReference>
<proteinExistence type="predicted"/>
<evidence type="ECO:0000313" key="11">
    <source>
        <dbReference type="Proteomes" id="UP000504632"/>
    </source>
</evidence>
<reference evidence="12" key="1">
    <citation type="submission" date="2025-08" db="UniProtKB">
        <authorList>
            <consortium name="RefSeq"/>
        </authorList>
    </citation>
    <scope>IDENTIFICATION</scope>
</reference>
<dbReference type="InParanoid" id="A0A6J2VMV4"/>
<keyword evidence="1" id="KW-0399">Innate immunity</keyword>
<dbReference type="FunFam" id="2.60.120.920:FF:000066">
    <property type="entry name" value="Si:ch211-208f21.3"/>
    <property type="match status" value="1"/>
</dbReference>
<evidence type="ECO:0000256" key="1">
    <source>
        <dbReference type="ARBA" id="ARBA00022588"/>
    </source>
</evidence>
<keyword evidence="2" id="KW-0479">Metal-binding</keyword>
<keyword evidence="11" id="KW-1185">Reference proteome</keyword>
<dbReference type="InterPro" id="IPR043136">
    <property type="entry name" value="B30.2/SPRY_sf"/>
</dbReference>
<dbReference type="InterPro" id="IPR003877">
    <property type="entry name" value="SPRY_dom"/>
</dbReference>
<dbReference type="PRINTS" id="PR01407">
    <property type="entry name" value="BUTYPHLNCDUF"/>
</dbReference>
<dbReference type="SUPFAM" id="SSF49899">
    <property type="entry name" value="Concanavalin A-like lectins/glucanases"/>
    <property type="match status" value="1"/>
</dbReference>
<dbReference type="Gene3D" id="2.60.120.920">
    <property type="match status" value="1"/>
</dbReference>
<dbReference type="SMART" id="SM00589">
    <property type="entry name" value="PRY"/>
    <property type="match status" value="1"/>
</dbReference>
<dbReference type="Pfam" id="PF00643">
    <property type="entry name" value="zf-B_box"/>
    <property type="match status" value="1"/>
</dbReference>
<evidence type="ECO:0000256" key="5">
    <source>
        <dbReference type="ARBA" id="ARBA00022859"/>
    </source>
</evidence>
<dbReference type="Pfam" id="PF25600">
    <property type="entry name" value="TRIM_CC"/>
    <property type="match status" value="1"/>
</dbReference>
<dbReference type="InterPro" id="IPR013320">
    <property type="entry name" value="ConA-like_dom_sf"/>
</dbReference>
<gene>
    <name evidence="12" type="primary">LOC115815471</name>
</gene>
<dbReference type="PROSITE" id="PS00518">
    <property type="entry name" value="ZF_RING_1"/>
    <property type="match status" value="1"/>
</dbReference>
<evidence type="ECO:0000256" key="7">
    <source>
        <dbReference type="SAM" id="Coils"/>
    </source>
</evidence>
<dbReference type="Gene3D" id="3.30.160.60">
    <property type="entry name" value="Classic Zinc Finger"/>
    <property type="match status" value="1"/>
</dbReference>
<keyword evidence="3 6" id="KW-0863">Zinc-finger</keyword>
<dbReference type="PROSITE" id="PS50119">
    <property type="entry name" value="ZF_BBOX"/>
    <property type="match status" value="1"/>
</dbReference>
<dbReference type="InterPro" id="IPR000315">
    <property type="entry name" value="Znf_B-box"/>
</dbReference>
<feature type="coiled-coil region" evidence="7">
    <location>
        <begin position="205"/>
        <end position="297"/>
    </location>
</feature>
<dbReference type="PROSITE" id="PS50188">
    <property type="entry name" value="B302_SPRY"/>
    <property type="match status" value="1"/>
</dbReference>
<dbReference type="Gene3D" id="3.30.40.10">
    <property type="entry name" value="Zinc/RING finger domain, C3HC4 (zinc finger)"/>
    <property type="match status" value="1"/>
</dbReference>
<dbReference type="InterPro" id="IPR013083">
    <property type="entry name" value="Znf_RING/FYVE/PHD"/>
</dbReference>
<evidence type="ECO:0000256" key="6">
    <source>
        <dbReference type="PROSITE-ProRule" id="PRU00024"/>
    </source>
</evidence>
<dbReference type="FunCoup" id="A0A6J2VMV4">
    <property type="interactions" value="26"/>
</dbReference>
<dbReference type="InterPro" id="IPR051051">
    <property type="entry name" value="E3_ubiq-ligase_TRIM/RNF"/>
</dbReference>
<protein>
    <submittedName>
        <fullName evidence="12">Tripartite motif-containing protein 16-like protein</fullName>
    </submittedName>
</protein>